<name>A0ABY4QJ89_9MYCO</name>
<dbReference type="PROSITE" id="PS51679">
    <property type="entry name" value="SAM_MT_C5"/>
    <property type="match status" value="1"/>
</dbReference>
<dbReference type="Pfam" id="PF00145">
    <property type="entry name" value="DNA_methylase"/>
    <property type="match status" value="1"/>
</dbReference>
<dbReference type="EC" id="2.1.1.37" evidence="1"/>
<evidence type="ECO:0000313" key="9">
    <source>
        <dbReference type="Proteomes" id="UP001056610"/>
    </source>
</evidence>
<dbReference type="Proteomes" id="UP001056610">
    <property type="component" value="Chromosome"/>
</dbReference>
<evidence type="ECO:0000256" key="4">
    <source>
        <dbReference type="ARBA" id="ARBA00022691"/>
    </source>
</evidence>
<dbReference type="Gene3D" id="3.40.50.150">
    <property type="entry name" value="Vaccinia Virus protein VP39"/>
    <property type="match status" value="1"/>
</dbReference>
<keyword evidence="9" id="KW-1185">Reference proteome</keyword>
<evidence type="ECO:0000256" key="5">
    <source>
        <dbReference type="ARBA" id="ARBA00022747"/>
    </source>
</evidence>
<evidence type="ECO:0000256" key="2">
    <source>
        <dbReference type="ARBA" id="ARBA00022603"/>
    </source>
</evidence>
<dbReference type="SUPFAM" id="SSF53335">
    <property type="entry name" value="S-adenosyl-L-methionine-dependent methyltransferases"/>
    <property type="match status" value="1"/>
</dbReference>
<dbReference type="NCBIfam" id="TIGR00675">
    <property type="entry name" value="dcm"/>
    <property type="match status" value="1"/>
</dbReference>
<evidence type="ECO:0000256" key="6">
    <source>
        <dbReference type="PROSITE-ProRule" id="PRU01016"/>
    </source>
</evidence>
<dbReference type="EMBL" id="CP097320">
    <property type="protein sequence ID" value="UQX11038.1"/>
    <property type="molecule type" value="Genomic_DNA"/>
</dbReference>
<dbReference type="PANTHER" id="PTHR46098">
    <property type="entry name" value="TRNA (CYTOSINE(38)-C(5))-METHYLTRANSFERASE"/>
    <property type="match status" value="1"/>
</dbReference>
<evidence type="ECO:0000256" key="3">
    <source>
        <dbReference type="ARBA" id="ARBA00022679"/>
    </source>
</evidence>
<comment type="similarity">
    <text evidence="6 7">Belongs to the class I-like SAM-binding methyltransferase superfamily. C5-methyltransferase family.</text>
</comment>
<proteinExistence type="inferred from homology"/>
<dbReference type="GO" id="GO:0032259">
    <property type="term" value="P:methylation"/>
    <property type="evidence" value="ECO:0007669"/>
    <property type="project" value="UniProtKB-KW"/>
</dbReference>
<dbReference type="InterPro" id="IPR001525">
    <property type="entry name" value="C5_MeTfrase"/>
</dbReference>
<evidence type="ECO:0000313" key="8">
    <source>
        <dbReference type="EMBL" id="UQX11038.1"/>
    </source>
</evidence>
<feature type="active site" evidence="6">
    <location>
        <position position="91"/>
    </location>
</feature>
<keyword evidence="4 6" id="KW-0949">S-adenosyl-L-methionine</keyword>
<dbReference type="PRINTS" id="PR00105">
    <property type="entry name" value="C5METTRFRASE"/>
</dbReference>
<evidence type="ECO:0000256" key="1">
    <source>
        <dbReference type="ARBA" id="ARBA00011975"/>
    </source>
</evidence>
<evidence type="ECO:0000256" key="7">
    <source>
        <dbReference type="RuleBase" id="RU000416"/>
    </source>
</evidence>
<accession>A0ABY4QJ89</accession>
<dbReference type="RefSeq" id="WP_249763008.1">
    <property type="nucleotide sequence ID" value="NZ_CP097320.1"/>
</dbReference>
<sequence length="391" mass="42786">MADVLTLPNNSGGSLVAAEFFAGIGLVRIGLERAGFRVAWSNDIEPTKQAMYDNNFRNALDHHRYALGDIANVRAAELPSDLALAWASFPCIDLSLAGRREGLGGEHSATFWHFTRILDDLGTRRPPVVALENVAGLATSRGGADLAAAIGELNRLGYSVDLLAIDARRFVPQSRPRLFVIGAQDPPQHAQQRHPFRPKWLRAAFDNSSLRTHQAALPPVPAPMTKGLRGVIEQIGADDARWWDDERVAAFAGSLSPLQHERLDMLRRKQSTAYRTAYRRTRHGVAVWEVRSDDIAGCLRTARGGSSRQALVEVGRGQVRARWMTPVEYARLMGADGYKLDGLRTNQALFGFGDAVCVPVVEWLAANYLVPLVDDALGPVEGRADQLAVNG</sequence>
<organism evidence="8 9">
    <name type="scientific">Candidatus Mycobacterium methanotrophicum</name>
    <dbReference type="NCBI Taxonomy" id="2943498"/>
    <lineage>
        <taxon>Bacteria</taxon>
        <taxon>Bacillati</taxon>
        <taxon>Actinomycetota</taxon>
        <taxon>Actinomycetes</taxon>
        <taxon>Mycobacteriales</taxon>
        <taxon>Mycobacteriaceae</taxon>
        <taxon>Mycobacterium</taxon>
    </lineage>
</organism>
<protein>
    <recommendedName>
        <fullName evidence="1">DNA (cytosine-5-)-methyltransferase</fullName>
        <ecNumber evidence="1">2.1.1.37</ecNumber>
    </recommendedName>
</protein>
<keyword evidence="5" id="KW-0680">Restriction system</keyword>
<dbReference type="PANTHER" id="PTHR46098:SF1">
    <property type="entry name" value="TRNA (CYTOSINE(38)-C(5))-METHYLTRANSFERASE"/>
    <property type="match status" value="1"/>
</dbReference>
<keyword evidence="2 6" id="KW-0489">Methyltransferase</keyword>
<gene>
    <name evidence="8" type="ORF">M5I08_00055</name>
</gene>
<dbReference type="InterPro" id="IPR050750">
    <property type="entry name" value="C5-MTase"/>
</dbReference>
<dbReference type="InterPro" id="IPR029063">
    <property type="entry name" value="SAM-dependent_MTases_sf"/>
</dbReference>
<dbReference type="GO" id="GO:0008168">
    <property type="term" value="F:methyltransferase activity"/>
    <property type="evidence" value="ECO:0007669"/>
    <property type="project" value="UniProtKB-KW"/>
</dbReference>
<reference evidence="8" key="1">
    <citation type="submission" date="2022-05" db="EMBL/GenBank/DDBJ databases">
        <title>A methanotrophic Mycobacterium dominates a cave microbial ecosystem.</title>
        <authorList>
            <person name="Van Spanning R.J.M."/>
            <person name="Guan Q."/>
            <person name="Melkonian C."/>
            <person name="Gallant J."/>
            <person name="Polerecky L."/>
            <person name="Flot J.-F."/>
            <person name="Brandt B.W."/>
            <person name="Braster M."/>
            <person name="Iturbe Espinoza P."/>
            <person name="Aerts J."/>
            <person name="Meima-Franke M."/>
            <person name="Piersma S.R."/>
            <person name="Bunduc C."/>
            <person name="Ummels R."/>
            <person name="Pain A."/>
            <person name="Fleming E.J."/>
            <person name="van der Wel N."/>
            <person name="Gherman V.D."/>
            <person name="Sarbu S.M."/>
            <person name="Bodelier P.L.E."/>
            <person name="Bitter W."/>
        </authorList>
    </citation>
    <scope>NUCLEOTIDE SEQUENCE</scope>
    <source>
        <strain evidence="8">Sulfur Cave</strain>
    </source>
</reference>
<keyword evidence="3 6" id="KW-0808">Transferase</keyword>